<dbReference type="Proteomes" id="UP001152622">
    <property type="component" value="Chromosome 12"/>
</dbReference>
<evidence type="ECO:0000313" key="2">
    <source>
        <dbReference type="EMBL" id="KAJ8346260.1"/>
    </source>
</evidence>
<comment type="caution">
    <text evidence="2">The sequence shown here is derived from an EMBL/GenBank/DDBJ whole genome shotgun (WGS) entry which is preliminary data.</text>
</comment>
<accession>A0A9Q1EWD0</accession>
<feature type="region of interest" description="Disordered" evidence="1">
    <location>
        <begin position="188"/>
        <end position="226"/>
    </location>
</feature>
<sequence length="226" mass="24762">MDESERFLPAYCKRRLSYVLQGGGGRKRQPREVGGKEVWLRPPASHQSQQLLRSQHINVARSNSKTIRRHLQPPRPHTPSAPAFPSLLPISLYFSPVNRDVTRVARKRQTLQLYVFILKFISGEELSHSTEACSSAAKHPCELKAAFRAEGGNITPARVRGNGSKTAAGPLYQAPPVLCRDGALVPARIRPHTPTPQPAGAQNRGRAVRTAQEGGGGVSRRDVTMA</sequence>
<evidence type="ECO:0000256" key="1">
    <source>
        <dbReference type="SAM" id="MobiDB-lite"/>
    </source>
</evidence>
<protein>
    <submittedName>
        <fullName evidence="2">Uncharacterized protein</fullName>
    </submittedName>
</protein>
<dbReference type="EMBL" id="JAINUF010000012">
    <property type="protein sequence ID" value="KAJ8346260.1"/>
    <property type="molecule type" value="Genomic_DNA"/>
</dbReference>
<evidence type="ECO:0000313" key="3">
    <source>
        <dbReference type="Proteomes" id="UP001152622"/>
    </source>
</evidence>
<gene>
    <name evidence="2" type="ORF">SKAU_G00304530</name>
</gene>
<name>A0A9Q1EWD0_SYNKA</name>
<dbReference type="AlphaFoldDB" id="A0A9Q1EWD0"/>
<organism evidence="2 3">
    <name type="scientific">Synaphobranchus kaupii</name>
    <name type="common">Kaup's arrowtooth eel</name>
    <dbReference type="NCBI Taxonomy" id="118154"/>
    <lineage>
        <taxon>Eukaryota</taxon>
        <taxon>Metazoa</taxon>
        <taxon>Chordata</taxon>
        <taxon>Craniata</taxon>
        <taxon>Vertebrata</taxon>
        <taxon>Euteleostomi</taxon>
        <taxon>Actinopterygii</taxon>
        <taxon>Neopterygii</taxon>
        <taxon>Teleostei</taxon>
        <taxon>Anguilliformes</taxon>
        <taxon>Synaphobranchidae</taxon>
        <taxon>Synaphobranchus</taxon>
    </lineage>
</organism>
<keyword evidence="3" id="KW-1185">Reference proteome</keyword>
<proteinExistence type="predicted"/>
<reference evidence="2" key="1">
    <citation type="journal article" date="2023" name="Science">
        <title>Genome structures resolve the early diversification of teleost fishes.</title>
        <authorList>
            <person name="Parey E."/>
            <person name="Louis A."/>
            <person name="Montfort J."/>
            <person name="Bouchez O."/>
            <person name="Roques C."/>
            <person name="Iampietro C."/>
            <person name="Lluch J."/>
            <person name="Castinel A."/>
            <person name="Donnadieu C."/>
            <person name="Desvignes T."/>
            <person name="Floi Bucao C."/>
            <person name="Jouanno E."/>
            <person name="Wen M."/>
            <person name="Mejri S."/>
            <person name="Dirks R."/>
            <person name="Jansen H."/>
            <person name="Henkel C."/>
            <person name="Chen W.J."/>
            <person name="Zahm M."/>
            <person name="Cabau C."/>
            <person name="Klopp C."/>
            <person name="Thompson A.W."/>
            <person name="Robinson-Rechavi M."/>
            <person name="Braasch I."/>
            <person name="Lecointre G."/>
            <person name="Bobe J."/>
            <person name="Postlethwait J.H."/>
            <person name="Berthelot C."/>
            <person name="Roest Crollius H."/>
            <person name="Guiguen Y."/>
        </authorList>
    </citation>
    <scope>NUCLEOTIDE SEQUENCE</scope>
    <source>
        <strain evidence="2">WJC10195</strain>
    </source>
</reference>